<evidence type="ECO:0000259" key="10">
    <source>
        <dbReference type="PROSITE" id="PS50928"/>
    </source>
</evidence>
<feature type="transmembrane region" description="Helical" evidence="8">
    <location>
        <begin position="32"/>
        <end position="53"/>
    </location>
</feature>
<sequence length="367" mass="39100">MTLIADTLDSPAPPRRAPDTSLSGWARWREGLFGSLGNTLLTLLVLAVLAWVVPPLVRWAVIDAVWSGPAEACAARSGACWAFLAEKTRFILFGLYPAAAQGAPALASLLLGALLVASGLPRLWGRNLLVAWILVPLLAVLVMAGVFSGLRVGTDQWGGLPLTLLLTTVAMGGAFPLAVVLALARRSRFRLFRLMAVCVIEGVRGVPLITVLYGAILLVPLMLPAGTAIDKLLRAQGAILLFTASYLAEIIRAGLQAIPPGQYEAARSLGLGYGLTMRLVVLPQALRLVIPSIVTLAIGILQDTTLVAVIGIHDLLSASKLAATDPDWLGFYTEGFCLVATLYFALCFAASRYSLWLERYLARGQGY</sequence>
<dbReference type="InterPro" id="IPR000515">
    <property type="entry name" value="MetI-like"/>
</dbReference>
<evidence type="ECO:0000256" key="7">
    <source>
        <dbReference type="ARBA" id="ARBA00023136"/>
    </source>
</evidence>
<dbReference type="AlphaFoldDB" id="Q2RWB0"/>
<feature type="transmembrane region" description="Helical" evidence="8">
    <location>
        <begin position="129"/>
        <end position="150"/>
    </location>
</feature>
<feature type="transmembrane region" description="Helical" evidence="8">
    <location>
        <begin position="205"/>
        <end position="223"/>
    </location>
</feature>
<feature type="transmembrane region" description="Helical" evidence="8">
    <location>
        <begin position="288"/>
        <end position="312"/>
    </location>
</feature>
<dbReference type="HOGENOM" id="CLU_019602_16_1_5"/>
<dbReference type="PANTHER" id="PTHR30614:SF41">
    <property type="entry name" value="INNER MEMBRANE AMINO-ACID ABC TRANSPORTER PERMEASE PROTEIN YHDY"/>
    <property type="match status" value="1"/>
</dbReference>
<keyword evidence="5 8" id="KW-0812">Transmembrane</keyword>
<dbReference type="RefSeq" id="WP_011388539.1">
    <property type="nucleotide sequence ID" value="NC_007643.1"/>
</dbReference>
<dbReference type="EnsemblBacteria" id="ABC21585">
    <property type="protein sequence ID" value="ABC21585"/>
    <property type="gene ID" value="Rru_A0781"/>
</dbReference>
<evidence type="ECO:0000313" key="11">
    <source>
        <dbReference type="EMBL" id="ABC21585.1"/>
    </source>
</evidence>
<feature type="transmembrane region" description="Helical" evidence="8">
    <location>
        <begin position="162"/>
        <end position="184"/>
    </location>
</feature>
<dbReference type="SUPFAM" id="SSF161098">
    <property type="entry name" value="MetI-like"/>
    <property type="match status" value="1"/>
</dbReference>
<dbReference type="eggNOG" id="COG0765">
    <property type="taxonomic scope" value="Bacteria"/>
</dbReference>
<dbReference type="STRING" id="269796.Rru_A0781"/>
<reference evidence="11 12" key="1">
    <citation type="journal article" date="2011" name="Stand. Genomic Sci.">
        <title>Complete genome sequence of Rhodospirillum rubrum type strain (S1).</title>
        <authorList>
            <person name="Munk A.C."/>
            <person name="Copeland A."/>
            <person name="Lucas S."/>
            <person name="Lapidus A."/>
            <person name="Del Rio T.G."/>
            <person name="Barry K."/>
            <person name="Detter J.C."/>
            <person name="Hammon N."/>
            <person name="Israni S."/>
            <person name="Pitluck S."/>
            <person name="Brettin T."/>
            <person name="Bruce D."/>
            <person name="Han C."/>
            <person name="Tapia R."/>
            <person name="Gilna P."/>
            <person name="Schmutz J."/>
            <person name="Larimer F."/>
            <person name="Land M."/>
            <person name="Kyrpides N.C."/>
            <person name="Mavromatis K."/>
            <person name="Richardson P."/>
            <person name="Rohde M."/>
            <person name="Goker M."/>
            <person name="Klenk H.P."/>
            <person name="Zhang Y."/>
            <person name="Roberts G.P."/>
            <person name="Reslewic S."/>
            <person name="Schwartz D.C."/>
        </authorList>
    </citation>
    <scope>NUCLEOTIDE SEQUENCE [LARGE SCALE GENOMIC DNA]</scope>
    <source>
        <strain evidence="12">ATCC 11170 / ATH 1.1.1 / DSM 467 / LMG 4362 / NCIMB 8255 / S1</strain>
    </source>
</reference>
<evidence type="ECO:0000256" key="1">
    <source>
        <dbReference type="ARBA" id="ARBA00004429"/>
    </source>
</evidence>
<feature type="region of interest" description="Disordered" evidence="9">
    <location>
        <begin position="1"/>
        <end position="21"/>
    </location>
</feature>
<dbReference type="CDD" id="cd06261">
    <property type="entry name" value="TM_PBP2"/>
    <property type="match status" value="1"/>
</dbReference>
<dbReference type="GO" id="GO:0043190">
    <property type="term" value="C:ATP-binding cassette (ABC) transporter complex"/>
    <property type="evidence" value="ECO:0007669"/>
    <property type="project" value="InterPro"/>
</dbReference>
<evidence type="ECO:0000256" key="8">
    <source>
        <dbReference type="RuleBase" id="RU363032"/>
    </source>
</evidence>
<dbReference type="NCBIfam" id="TIGR01726">
    <property type="entry name" value="HEQRo_perm_3TM"/>
    <property type="match status" value="1"/>
</dbReference>
<keyword evidence="3 8" id="KW-0813">Transport</keyword>
<dbReference type="GO" id="GO:0006865">
    <property type="term" value="P:amino acid transport"/>
    <property type="evidence" value="ECO:0007669"/>
    <property type="project" value="TreeGrafter"/>
</dbReference>
<dbReference type="Gene3D" id="1.10.3720.10">
    <property type="entry name" value="MetI-like"/>
    <property type="match status" value="1"/>
</dbReference>
<keyword evidence="7 8" id="KW-0472">Membrane</keyword>
<evidence type="ECO:0000256" key="9">
    <source>
        <dbReference type="SAM" id="MobiDB-lite"/>
    </source>
</evidence>
<protein>
    <submittedName>
        <fullName evidence="11">Amino acid ABC transporter, permease protein, 3-TM region, His/Glu/Gln/Arg/opine</fullName>
    </submittedName>
</protein>
<dbReference type="KEGG" id="rru:Rru_A0781"/>
<dbReference type="InterPro" id="IPR035906">
    <property type="entry name" value="MetI-like_sf"/>
</dbReference>
<gene>
    <name evidence="11" type="ordered locus">Rru_A0781</name>
</gene>
<dbReference type="PATRIC" id="fig|269796.9.peg.834"/>
<dbReference type="PANTHER" id="PTHR30614">
    <property type="entry name" value="MEMBRANE COMPONENT OF AMINO ACID ABC TRANSPORTER"/>
    <property type="match status" value="1"/>
</dbReference>
<proteinExistence type="inferred from homology"/>
<name>Q2RWB0_RHORT</name>
<feature type="transmembrane region" description="Helical" evidence="8">
    <location>
        <begin position="91"/>
        <end position="117"/>
    </location>
</feature>
<dbReference type="GO" id="GO:0022857">
    <property type="term" value="F:transmembrane transporter activity"/>
    <property type="evidence" value="ECO:0007669"/>
    <property type="project" value="InterPro"/>
</dbReference>
<evidence type="ECO:0000256" key="3">
    <source>
        <dbReference type="ARBA" id="ARBA00022448"/>
    </source>
</evidence>
<dbReference type="InterPro" id="IPR043429">
    <property type="entry name" value="ArtM/GltK/GlnP/TcyL/YhdX-like"/>
</dbReference>
<dbReference type="PhylomeDB" id="Q2RWB0"/>
<organism evidence="11 12">
    <name type="scientific">Rhodospirillum rubrum (strain ATCC 11170 / ATH 1.1.1 / DSM 467 / LMG 4362 / NCIMB 8255 / S1)</name>
    <dbReference type="NCBI Taxonomy" id="269796"/>
    <lineage>
        <taxon>Bacteria</taxon>
        <taxon>Pseudomonadati</taxon>
        <taxon>Pseudomonadota</taxon>
        <taxon>Alphaproteobacteria</taxon>
        <taxon>Rhodospirillales</taxon>
        <taxon>Rhodospirillaceae</taxon>
        <taxon>Rhodospirillum</taxon>
    </lineage>
</organism>
<feature type="transmembrane region" description="Helical" evidence="8">
    <location>
        <begin position="332"/>
        <end position="355"/>
    </location>
</feature>
<evidence type="ECO:0000256" key="5">
    <source>
        <dbReference type="ARBA" id="ARBA00022692"/>
    </source>
</evidence>
<dbReference type="EMBL" id="CP000230">
    <property type="protein sequence ID" value="ABC21585.1"/>
    <property type="molecule type" value="Genomic_DNA"/>
</dbReference>
<evidence type="ECO:0000256" key="6">
    <source>
        <dbReference type="ARBA" id="ARBA00022989"/>
    </source>
</evidence>
<dbReference type="Proteomes" id="UP000001929">
    <property type="component" value="Chromosome"/>
</dbReference>
<comment type="similarity">
    <text evidence="2">Belongs to the binding-protein-dependent transport system permease family. HisMQ subfamily.</text>
</comment>
<keyword evidence="12" id="KW-1185">Reference proteome</keyword>
<feature type="transmembrane region" description="Helical" evidence="8">
    <location>
        <begin position="235"/>
        <end position="255"/>
    </location>
</feature>
<dbReference type="PROSITE" id="PS50928">
    <property type="entry name" value="ABC_TM1"/>
    <property type="match status" value="1"/>
</dbReference>
<feature type="domain" description="ABC transmembrane type-1" evidence="10">
    <location>
        <begin position="160"/>
        <end position="350"/>
    </location>
</feature>
<comment type="subcellular location">
    <subcellularLocation>
        <location evidence="1">Cell inner membrane</location>
        <topology evidence="1">Multi-pass membrane protein</topology>
    </subcellularLocation>
    <subcellularLocation>
        <location evidence="8">Cell membrane</location>
        <topology evidence="8">Multi-pass membrane protein</topology>
    </subcellularLocation>
</comment>
<evidence type="ECO:0000313" key="12">
    <source>
        <dbReference type="Proteomes" id="UP000001929"/>
    </source>
</evidence>
<dbReference type="Pfam" id="PF00528">
    <property type="entry name" value="BPD_transp_1"/>
    <property type="match status" value="1"/>
</dbReference>
<accession>Q2RWB0</accession>
<keyword evidence="4" id="KW-1003">Cell membrane</keyword>
<keyword evidence="6 8" id="KW-1133">Transmembrane helix</keyword>
<evidence type="ECO:0000256" key="4">
    <source>
        <dbReference type="ARBA" id="ARBA00022475"/>
    </source>
</evidence>
<evidence type="ECO:0000256" key="2">
    <source>
        <dbReference type="ARBA" id="ARBA00010072"/>
    </source>
</evidence>
<dbReference type="InterPro" id="IPR010065">
    <property type="entry name" value="AA_ABC_transptr_permease_3TM"/>
</dbReference>